<reference evidence="2" key="1">
    <citation type="submission" date="2019-12" db="EMBL/GenBank/DDBJ databases">
        <title>An insight into the sialome of adult female Ixodes ricinus ticks feeding for 6 days.</title>
        <authorList>
            <person name="Perner J."/>
            <person name="Ribeiro J.M.C."/>
        </authorList>
    </citation>
    <scope>NUCLEOTIDE SEQUENCE</scope>
    <source>
        <strain evidence="2">Semi-engorged</strain>
        <tissue evidence="2">Salivary glands</tissue>
    </source>
</reference>
<name>A0A6B0UPP6_IXORI</name>
<dbReference type="AlphaFoldDB" id="A0A6B0UPP6"/>
<dbReference type="EMBL" id="GIFC01009391">
    <property type="protein sequence ID" value="MXU91474.1"/>
    <property type="molecule type" value="Transcribed_RNA"/>
</dbReference>
<feature type="chain" id="PRO_5025580886" evidence="1">
    <location>
        <begin position="20"/>
        <end position="123"/>
    </location>
</feature>
<protein>
    <submittedName>
        <fullName evidence="2">Putative secreted protein</fullName>
    </submittedName>
</protein>
<evidence type="ECO:0000313" key="2">
    <source>
        <dbReference type="EMBL" id="MXU91474.1"/>
    </source>
</evidence>
<accession>A0A6B0UPP6</accession>
<evidence type="ECO:0000256" key="1">
    <source>
        <dbReference type="SAM" id="SignalP"/>
    </source>
</evidence>
<organism evidence="2">
    <name type="scientific">Ixodes ricinus</name>
    <name type="common">Common tick</name>
    <name type="synonym">Acarus ricinus</name>
    <dbReference type="NCBI Taxonomy" id="34613"/>
    <lineage>
        <taxon>Eukaryota</taxon>
        <taxon>Metazoa</taxon>
        <taxon>Ecdysozoa</taxon>
        <taxon>Arthropoda</taxon>
        <taxon>Chelicerata</taxon>
        <taxon>Arachnida</taxon>
        <taxon>Acari</taxon>
        <taxon>Parasitiformes</taxon>
        <taxon>Ixodida</taxon>
        <taxon>Ixodoidea</taxon>
        <taxon>Ixodidae</taxon>
        <taxon>Ixodinae</taxon>
        <taxon>Ixodes</taxon>
    </lineage>
</organism>
<feature type="signal peptide" evidence="1">
    <location>
        <begin position="1"/>
        <end position="19"/>
    </location>
</feature>
<sequence>MLSFTRILTTSMLATSGAAATSRASCDGAAGAAAEMASATSWATWSVLGNTRPSSRMSGCTSTEPTLGDASSACTVSTRRALPALSLMSAAWARVSSCRDMKRCSSWRSVSHDSSKAHTCFTR</sequence>
<keyword evidence="1" id="KW-0732">Signal</keyword>
<proteinExistence type="predicted"/>